<reference evidence="2" key="1">
    <citation type="submission" date="2023-06" db="EMBL/GenBank/DDBJ databases">
        <title>Male Hemibagrus guttatus genome.</title>
        <authorList>
            <person name="Bian C."/>
        </authorList>
    </citation>
    <scope>NUCLEOTIDE SEQUENCE</scope>
    <source>
        <strain evidence="2">Male_cb2023</strain>
        <tissue evidence="2">Muscle</tissue>
    </source>
</reference>
<sequence length="248" mass="28201">MIIDPRRKRKEQHTPIYIGETEVAKVKTFKFLGTYISKDFTWSHNTQQLLRRFQQRLYFKKAEEINDVTVRKTICPPEDQVFCLTMVDVRKTLRRVNPRKAAGPDNIPGSVLRECAEQLADVFTDIFNISLSSAVVPTCLKTTTIIPMPKKSPVLRKAHLPPLILTTFYRGTIESILSSCITAWFGNCTVSDHKTLQRIVWTAEKIIGVSLPSIMDIFSTRCIRKANSIVDDPTHPSHTLFTLLPSGK</sequence>
<dbReference type="Proteomes" id="UP001274896">
    <property type="component" value="Unassembled WGS sequence"/>
</dbReference>
<protein>
    <recommendedName>
        <fullName evidence="1">Alkylated DNA repair protein AlkB homologue 8 N-terminal domain-containing protein</fullName>
    </recommendedName>
</protein>
<dbReference type="PANTHER" id="PTHR47510:SF3">
    <property type="entry name" value="ENDO_EXONUCLEASE_PHOSPHATASE DOMAIN-CONTAINING PROTEIN"/>
    <property type="match status" value="1"/>
</dbReference>
<organism evidence="2 3">
    <name type="scientific">Hemibagrus guttatus</name>
    <dbReference type="NCBI Taxonomy" id="175788"/>
    <lineage>
        <taxon>Eukaryota</taxon>
        <taxon>Metazoa</taxon>
        <taxon>Chordata</taxon>
        <taxon>Craniata</taxon>
        <taxon>Vertebrata</taxon>
        <taxon>Euteleostomi</taxon>
        <taxon>Actinopterygii</taxon>
        <taxon>Neopterygii</taxon>
        <taxon>Teleostei</taxon>
        <taxon>Ostariophysi</taxon>
        <taxon>Siluriformes</taxon>
        <taxon>Bagridae</taxon>
        <taxon>Hemibagrus</taxon>
    </lineage>
</organism>
<proteinExistence type="predicted"/>
<accession>A0AAE0RJI0</accession>
<feature type="non-terminal residue" evidence="2">
    <location>
        <position position="248"/>
    </location>
</feature>
<evidence type="ECO:0000313" key="3">
    <source>
        <dbReference type="Proteomes" id="UP001274896"/>
    </source>
</evidence>
<dbReference type="AlphaFoldDB" id="A0AAE0RJI0"/>
<dbReference type="GO" id="GO:0008168">
    <property type="term" value="F:methyltransferase activity"/>
    <property type="evidence" value="ECO:0007669"/>
    <property type="project" value="InterPro"/>
</dbReference>
<feature type="domain" description="Alkylated DNA repair protein AlkB homologue 8 N-terminal" evidence="1">
    <location>
        <begin position="155"/>
        <end position="175"/>
    </location>
</feature>
<evidence type="ECO:0000313" key="2">
    <source>
        <dbReference type="EMBL" id="KAK3554578.1"/>
    </source>
</evidence>
<gene>
    <name evidence="2" type="ORF">QTP70_025534</name>
</gene>
<name>A0AAE0RJI0_9TELE</name>
<dbReference type="Pfam" id="PF09004">
    <property type="entry name" value="ALKBH8_N"/>
    <property type="match status" value="1"/>
</dbReference>
<keyword evidence="3" id="KW-1185">Reference proteome</keyword>
<dbReference type="GO" id="GO:0016706">
    <property type="term" value="F:2-oxoglutarate-dependent dioxygenase activity"/>
    <property type="evidence" value="ECO:0007669"/>
    <property type="project" value="InterPro"/>
</dbReference>
<comment type="caution">
    <text evidence="2">The sequence shown here is derived from an EMBL/GenBank/DDBJ whole genome shotgun (WGS) entry which is preliminary data.</text>
</comment>
<dbReference type="EMBL" id="JAUCMX010000002">
    <property type="protein sequence ID" value="KAK3554578.1"/>
    <property type="molecule type" value="Genomic_DNA"/>
</dbReference>
<dbReference type="InterPro" id="IPR015095">
    <property type="entry name" value="AlkB_hom8_N"/>
</dbReference>
<dbReference type="PANTHER" id="PTHR47510">
    <property type="entry name" value="REVERSE TRANSCRIPTASE DOMAIN-CONTAINING PROTEIN"/>
    <property type="match status" value="1"/>
</dbReference>
<evidence type="ECO:0000259" key="1">
    <source>
        <dbReference type="Pfam" id="PF09004"/>
    </source>
</evidence>